<accession>A0A2P2I1V0</accession>
<comment type="similarity">
    <text evidence="1">Belongs to the villin/gelsolin family.</text>
</comment>
<dbReference type="PANTHER" id="PTHR11977">
    <property type="entry name" value="VILLIN"/>
    <property type="match status" value="1"/>
</dbReference>
<dbReference type="InterPro" id="IPR036886">
    <property type="entry name" value="Villin_headpiece_dom_sf"/>
</dbReference>
<reference evidence="6" key="2">
    <citation type="journal article" date="2018" name="Biosci. Biotechnol. Biochem.">
        <title>Polysaccharide hydrolase of the hadal zone amphipods Hirondellea gigas.</title>
        <authorList>
            <person name="Kobayashi H."/>
            <person name="Nagahama T."/>
            <person name="Arai W."/>
            <person name="Sasagawa Y."/>
            <person name="Umeda M."/>
            <person name="Hayashi T."/>
            <person name="Nikaido I."/>
            <person name="Watanabe H."/>
            <person name="Oguri K."/>
            <person name="Kitazato H."/>
            <person name="Fujioka K."/>
            <person name="Kido Y."/>
            <person name="Takami H."/>
        </authorList>
    </citation>
    <scope>NUCLEOTIDE SEQUENCE</scope>
    <source>
        <tissue evidence="6">Whole body</tissue>
    </source>
</reference>
<dbReference type="InterPro" id="IPR007122">
    <property type="entry name" value="Villin/Gelsolin"/>
</dbReference>
<dbReference type="Pfam" id="PF00626">
    <property type="entry name" value="Gelsolin"/>
    <property type="match status" value="6"/>
</dbReference>
<evidence type="ECO:0000313" key="6">
    <source>
        <dbReference type="EMBL" id="LAB68017.1"/>
    </source>
</evidence>
<evidence type="ECO:0000256" key="3">
    <source>
        <dbReference type="ARBA" id="ARBA00022737"/>
    </source>
</evidence>
<dbReference type="PRINTS" id="PR00597">
    <property type="entry name" value="GELSOLIN"/>
</dbReference>
<dbReference type="SUPFAM" id="SSF47050">
    <property type="entry name" value="VHP, Villin headpiece domain"/>
    <property type="match status" value="1"/>
</dbReference>
<dbReference type="InterPro" id="IPR029006">
    <property type="entry name" value="ADF-H/Gelsolin-like_dom_sf"/>
</dbReference>
<dbReference type="EMBL" id="IACT01000503">
    <property type="protein sequence ID" value="LAC19914.1"/>
    <property type="molecule type" value="mRNA"/>
</dbReference>
<dbReference type="PROSITE" id="PS51089">
    <property type="entry name" value="HP"/>
    <property type="match status" value="1"/>
</dbReference>
<dbReference type="SMART" id="SM00153">
    <property type="entry name" value="VHP"/>
    <property type="match status" value="1"/>
</dbReference>
<dbReference type="CDD" id="cd11288">
    <property type="entry name" value="gelsolin_S5_like"/>
    <property type="match status" value="1"/>
</dbReference>
<keyword evidence="3" id="KW-0677">Repeat</keyword>
<evidence type="ECO:0000259" key="5">
    <source>
        <dbReference type="PROSITE" id="PS51089"/>
    </source>
</evidence>
<dbReference type="CDD" id="cd11293">
    <property type="entry name" value="gelsolin_S4_like"/>
    <property type="match status" value="1"/>
</dbReference>
<dbReference type="InterPro" id="IPR003128">
    <property type="entry name" value="Villin_headpiece"/>
</dbReference>
<dbReference type="SMART" id="SM00262">
    <property type="entry name" value="GEL"/>
    <property type="match status" value="6"/>
</dbReference>
<dbReference type="GO" id="GO:0015629">
    <property type="term" value="C:actin cytoskeleton"/>
    <property type="evidence" value="ECO:0007669"/>
    <property type="project" value="TreeGrafter"/>
</dbReference>
<dbReference type="GO" id="GO:0051014">
    <property type="term" value="P:actin filament severing"/>
    <property type="evidence" value="ECO:0007669"/>
    <property type="project" value="TreeGrafter"/>
</dbReference>
<keyword evidence="4" id="KW-0009">Actin-binding</keyword>
<dbReference type="GO" id="GO:0005546">
    <property type="term" value="F:phosphatidylinositol-4,5-bisphosphate binding"/>
    <property type="evidence" value="ECO:0007669"/>
    <property type="project" value="TreeGrafter"/>
</dbReference>
<dbReference type="FunFam" id="3.40.20.10:FF:000005">
    <property type="entry name" value="Gelsolin"/>
    <property type="match status" value="1"/>
</dbReference>
<evidence type="ECO:0000256" key="2">
    <source>
        <dbReference type="ARBA" id="ARBA00022467"/>
    </source>
</evidence>
<dbReference type="GO" id="GO:0005737">
    <property type="term" value="C:cytoplasm"/>
    <property type="evidence" value="ECO:0007669"/>
    <property type="project" value="TreeGrafter"/>
</dbReference>
<dbReference type="AlphaFoldDB" id="A0A2P2I1V0"/>
<dbReference type="PANTHER" id="PTHR11977:SF57">
    <property type="entry name" value="VILLIN-LIKE PROTEIN QUAIL"/>
    <property type="match status" value="1"/>
</dbReference>
<dbReference type="CDD" id="cd11292">
    <property type="entry name" value="gelsolin_S3_like"/>
    <property type="match status" value="1"/>
</dbReference>
<dbReference type="CDD" id="cd11291">
    <property type="entry name" value="gelsolin_S6_like"/>
    <property type="match status" value="1"/>
</dbReference>
<evidence type="ECO:0000313" key="7">
    <source>
        <dbReference type="EMBL" id="LAC19914.1"/>
    </source>
</evidence>
<dbReference type="Gene3D" id="3.40.20.10">
    <property type="entry name" value="Severin"/>
    <property type="match status" value="6"/>
</dbReference>
<keyword evidence="2" id="KW-0117">Actin capping</keyword>
<dbReference type="GO" id="GO:0051015">
    <property type="term" value="F:actin filament binding"/>
    <property type="evidence" value="ECO:0007669"/>
    <property type="project" value="InterPro"/>
</dbReference>
<dbReference type="GO" id="GO:0008154">
    <property type="term" value="P:actin polymerization or depolymerization"/>
    <property type="evidence" value="ECO:0007669"/>
    <property type="project" value="TreeGrafter"/>
</dbReference>
<dbReference type="GO" id="GO:0051016">
    <property type="term" value="P:barbed-end actin filament capping"/>
    <property type="evidence" value="ECO:0007669"/>
    <property type="project" value="TreeGrafter"/>
</dbReference>
<dbReference type="EMBL" id="IACF01002361">
    <property type="protein sequence ID" value="LAB68017.1"/>
    <property type="molecule type" value="mRNA"/>
</dbReference>
<dbReference type="Gene3D" id="1.10.950.10">
    <property type="entry name" value="Villin headpiece domain"/>
    <property type="match status" value="1"/>
</dbReference>
<evidence type="ECO:0000256" key="4">
    <source>
        <dbReference type="ARBA" id="ARBA00023203"/>
    </source>
</evidence>
<name>A0A2P2I1V0_9CRUS</name>
<dbReference type="CDD" id="cd11290">
    <property type="entry name" value="gelsolin_S1_like"/>
    <property type="match status" value="1"/>
</dbReference>
<dbReference type="InterPro" id="IPR007123">
    <property type="entry name" value="Gelsolin-like_dom"/>
</dbReference>
<protein>
    <submittedName>
        <fullName evidence="6">Advillin-like</fullName>
    </submittedName>
</protein>
<organism evidence="6">
    <name type="scientific">Hirondellea gigas</name>
    <dbReference type="NCBI Taxonomy" id="1518452"/>
    <lineage>
        <taxon>Eukaryota</taxon>
        <taxon>Metazoa</taxon>
        <taxon>Ecdysozoa</taxon>
        <taxon>Arthropoda</taxon>
        <taxon>Crustacea</taxon>
        <taxon>Multicrustacea</taxon>
        <taxon>Malacostraca</taxon>
        <taxon>Eumalacostraca</taxon>
        <taxon>Peracarida</taxon>
        <taxon>Amphipoda</taxon>
        <taxon>Amphilochidea</taxon>
        <taxon>Lysianassida</taxon>
        <taxon>Lysianassidira</taxon>
        <taxon>Lysianassoidea</taxon>
        <taxon>Lysianassidae</taxon>
        <taxon>Hirondellea</taxon>
    </lineage>
</organism>
<dbReference type="FunFam" id="3.40.20.10:FF:000001">
    <property type="entry name" value="Gelsolin"/>
    <property type="match status" value="1"/>
</dbReference>
<feature type="domain" description="HP" evidence="5">
    <location>
        <begin position="784"/>
        <end position="850"/>
    </location>
</feature>
<sequence length="850" mass="95189">MPIKGMGDSGGRFQRDQAFNNIPNNSTAFLIWRVQNLGLVPVPTADYGKFHKGDSYVIYSAAEYGTSGGVNEKWHNPRGSMEINIHFWVGSETSTDEAAVAAIKSVELDMCLAGAPVQHRETEGHESKKFKGYFKNGIRVLQGGVGSGLKHVSDVFKPSLYHIKGKRSVLIKELPSVSWDHMNDGDVFVLETRDIVYVWVGRYSNNIEKLRGAKFASTLKAERGSRGSVVILEDGQESSLQGLERESFEEVLPLTSKIVVSHTQMPKDEVVARKLSSELRLYRCSDEAGTLKVTEIKTGPLSQKDLNSKDAFIIDNGADGIWVWIGKKASSKERQEAMRNALGFVAKKGYSKNTNTTRVIDGGEPPSFQALFRDWRVPYQSRGFGKQASLSHIAHPVQQDFKAETLHEQPHRAASSQMVDDGTGQKEIWRIHDFELEPVADARHGEFFMGDCYLILYAYSANRKENYIIYHWQGVDSTQDEQGTAAAKAVELDQKLQGRASIVRVVQGKEPPHFMAIFKGTMVTYEGGYGSGFKSLNERDVASKDNYMLQVRGSSPFNTKATEVDFRAGSLNSNDCFVVVSPHETFLWCGKGCTGDEREMAKALIKQRADPLMVMEGREPESFWKALGGKEAYASDKIMADENYNGNPPRLFQCSNATGVFTAEEILHFSQEDLIEDDVMLLDTWTAVFIWLGTHCNKVERVNSQALAFEYLKTDPSGRSVDTPVILIKQGYEPPNFTGFFGVWDNDLWNNNMTYADISERLQESSPGCTVLVTPSSGTGTDGGKNRRTYPINILRIKDGDNLPDDIDPTHKEEHMTDGDFEREFKMNRDKFAELPEWKKQNMKKKAGIY</sequence>
<dbReference type="Pfam" id="PF02209">
    <property type="entry name" value="VHP"/>
    <property type="match status" value="1"/>
</dbReference>
<dbReference type="SUPFAM" id="SSF55753">
    <property type="entry name" value="Actin depolymerizing proteins"/>
    <property type="match status" value="6"/>
</dbReference>
<reference evidence="7" key="1">
    <citation type="submission" date="2017-11" db="EMBL/GenBank/DDBJ databases">
        <title>The sensing device of the deep-sea amphipod.</title>
        <authorList>
            <person name="Kobayashi H."/>
            <person name="Nagahama T."/>
            <person name="Arai W."/>
            <person name="Sasagawa Y."/>
            <person name="Umeda M."/>
            <person name="Hayashi T."/>
            <person name="Nikaido I."/>
            <person name="Watanabe H."/>
            <person name="Oguri K."/>
            <person name="Kitazato H."/>
            <person name="Fujioka K."/>
            <person name="Kido Y."/>
            <person name="Takami H."/>
        </authorList>
    </citation>
    <scope>NUCLEOTIDE SEQUENCE</scope>
    <source>
        <tissue evidence="7">Whole body</tissue>
    </source>
</reference>
<proteinExistence type="evidence at transcript level"/>
<evidence type="ECO:0000256" key="1">
    <source>
        <dbReference type="ARBA" id="ARBA00008418"/>
    </source>
</evidence>